<proteinExistence type="predicted"/>
<feature type="region of interest" description="Disordered" evidence="2">
    <location>
        <begin position="1"/>
        <end position="36"/>
    </location>
</feature>
<comment type="caution">
    <text evidence="4">The sequence shown here is derived from an EMBL/GenBank/DDBJ whole genome shotgun (WGS) entry which is preliminary data.</text>
</comment>
<dbReference type="InterPro" id="IPR038269">
    <property type="entry name" value="SCAN_sf"/>
</dbReference>
<gene>
    <name evidence="4" type="ORF">JD844_013891</name>
</gene>
<keyword evidence="5" id="KW-1185">Reference proteome</keyword>
<name>A0ABQ7TLC9_PHRPL</name>
<keyword evidence="1" id="KW-0539">Nucleus</keyword>
<protein>
    <recommendedName>
        <fullName evidence="3">SCAN box domain-containing protein</fullName>
    </recommendedName>
</protein>
<dbReference type="PANTHER" id="PTHR45935:SF15">
    <property type="entry name" value="SCAN BOX DOMAIN-CONTAINING PROTEIN"/>
    <property type="match status" value="1"/>
</dbReference>
<evidence type="ECO:0000256" key="1">
    <source>
        <dbReference type="ARBA" id="ARBA00023242"/>
    </source>
</evidence>
<dbReference type="SUPFAM" id="SSF47353">
    <property type="entry name" value="Retrovirus capsid dimerization domain-like"/>
    <property type="match status" value="1"/>
</dbReference>
<dbReference type="CDD" id="cd07936">
    <property type="entry name" value="SCAN"/>
    <property type="match status" value="1"/>
</dbReference>
<evidence type="ECO:0000313" key="5">
    <source>
        <dbReference type="Proteomes" id="UP000826234"/>
    </source>
</evidence>
<dbReference type="Gene3D" id="1.10.4020.10">
    <property type="entry name" value="DNA breaking-rejoining enzymes"/>
    <property type="match status" value="1"/>
</dbReference>
<accession>A0ABQ7TLC9</accession>
<organism evidence="4 5">
    <name type="scientific">Phrynosoma platyrhinos</name>
    <name type="common">Desert horned lizard</name>
    <dbReference type="NCBI Taxonomy" id="52577"/>
    <lineage>
        <taxon>Eukaryota</taxon>
        <taxon>Metazoa</taxon>
        <taxon>Chordata</taxon>
        <taxon>Craniata</taxon>
        <taxon>Vertebrata</taxon>
        <taxon>Euteleostomi</taxon>
        <taxon>Lepidosauria</taxon>
        <taxon>Squamata</taxon>
        <taxon>Bifurcata</taxon>
        <taxon>Unidentata</taxon>
        <taxon>Episquamata</taxon>
        <taxon>Toxicofera</taxon>
        <taxon>Iguania</taxon>
        <taxon>Phrynosomatidae</taxon>
        <taxon>Phrynosomatinae</taxon>
        <taxon>Phrynosoma</taxon>
    </lineage>
</organism>
<dbReference type="InterPro" id="IPR003309">
    <property type="entry name" value="SCAN_dom"/>
</dbReference>
<reference evidence="4 5" key="1">
    <citation type="journal article" date="2022" name="Gigascience">
        <title>A chromosome-level genome assembly and annotation of the desert horned lizard, Phrynosoma platyrhinos, provides insight into chromosomal rearrangements among reptiles.</title>
        <authorList>
            <person name="Koochekian N."/>
            <person name="Ascanio A."/>
            <person name="Farleigh K."/>
            <person name="Card D.C."/>
            <person name="Schield D.R."/>
            <person name="Castoe T.A."/>
            <person name="Jezkova T."/>
        </authorList>
    </citation>
    <scope>NUCLEOTIDE SEQUENCE [LARGE SCALE GENOMIC DNA]</scope>
    <source>
        <strain evidence="4">NK-2021</strain>
    </source>
</reference>
<dbReference type="SMART" id="SM00431">
    <property type="entry name" value="SCAN"/>
    <property type="match status" value="1"/>
</dbReference>
<dbReference type="PROSITE" id="PS50804">
    <property type="entry name" value="SCAN_BOX"/>
    <property type="match status" value="1"/>
</dbReference>
<feature type="domain" description="SCAN box" evidence="3">
    <location>
        <begin position="63"/>
        <end position="140"/>
    </location>
</feature>
<dbReference type="EMBL" id="JAIPUX010000439">
    <property type="protein sequence ID" value="KAH0630640.1"/>
    <property type="molecule type" value="Genomic_DNA"/>
</dbReference>
<dbReference type="Pfam" id="PF02023">
    <property type="entry name" value="SCAN"/>
    <property type="match status" value="1"/>
</dbReference>
<evidence type="ECO:0000256" key="2">
    <source>
        <dbReference type="SAM" id="MobiDB-lite"/>
    </source>
</evidence>
<evidence type="ECO:0000313" key="4">
    <source>
        <dbReference type="EMBL" id="KAH0630640.1"/>
    </source>
</evidence>
<dbReference type="InterPro" id="IPR050916">
    <property type="entry name" value="SCAN-C2H2_zinc_finger"/>
</dbReference>
<dbReference type="Proteomes" id="UP000826234">
    <property type="component" value="Unassembled WGS sequence"/>
</dbReference>
<feature type="compositionally biased region" description="Basic and acidic residues" evidence="2">
    <location>
        <begin position="15"/>
        <end position="25"/>
    </location>
</feature>
<evidence type="ECO:0000259" key="3">
    <source>
        <dbReference type="PROSITE" id="PS50804"/>
    </source>
</evidence>
<sequence length="200" mass="22276">MENRRGSSALVETALESRLEMEEPKPPSPEGEGGTDMIRAGKSVKFWGGVAVEKTFSSYLECQSFRDFHCQEAEGPREVCSQLHALCHQWLKPERHTKAQILELVILEQFLAILPPEMASWVKECGAETSSQAVALAEGFLLSQEEEKKQKKHQDGDVLKALEVPSDTSQKGLTRWIELEGKREAFPLGEVSSLLLSLVP</sequence>
<dbReference type="PANTHER" id="PTHR45935">
    <property type="entry name" value="PROTEIN ZBED8-RELATED"/>
    <property type="match status" value="1"/>
</dbReference>